<organism evidence="3 4">
    <name type="scientific">Qingrenia yutianensis</name>
    <dbReference type="NCBI Taxonomy" id="2763676"/>
    <lineage>
        <taxon>Bacteria</taxon>
        <taxon>Bacillati</taxon>
        <taxon>Bacillota</taxon>
        <taxon>Clostridia</taxon>
        <taxon>Eubacteriales</taxon>
        <taxon>Oscillospiraceae</taxon>
        <taxon>Qingrenia</taxon>
    </lineage>
</organism>
<name>A0A926FDP1_9FIRM</name>
<protein>
    <submittedName>
        <fullName evidence="3">Copper amine oxidase N-terminal domain-containing protein</fullName>
    </submittedName>
</protein>
<dbReference type="InterPro" id="IPR036582">
    <property type="entry name" value="Mao_N_sf"/>
</dbReference>
<gene>
    <name evidence="3" type="ORF">H8706_10560</name>
</gene>
<dbReference type="Gene3D" id="3.30.457.10">
    <property type="entry name" value="Copper amine oxidase-like, N-terminal domain"/>
    <property type="match status" value="1"/>
</dbReference>
<comment type="caution">
    <text evidence="3">The sequence shown here is derived from an EMBL/GenBank/DDBJ whole genome shotgun (WGS) entry which is preliminary data.</text>
</comment>
<dbReference type="Pfam" id="PF07833">
    <property type="entry name" value="Cu_amine_oxidN1"/>
    <property type="match status" value="1"/>
</dbReference>
<accession>A0A926FDP1</accession>
<dbReference type="InterPro" id="IPR025479">
    <property type="entry name" value="DUF4329"/>
</dbReference>
<feature type="domain" description="DUF4329" evidence="2">
    <location>
        <begin position="72"/>
        <end position="176"/>
    </location>
</feature>
<evidence type="ECO:0000259" key="1">
    <source>
        <dbReference type="Pfam" id="PF07833"/>
    </source>
</evidence>
<evidence type="ECO:0000313" key="4">
    <source>
        <dbReference type="Proteomes" id="UP000647416"/>
    </source>
</evidence>
<keyword evidence="4" id="KW-1185">Reference proteome</keyword>
<dbReference type="Proteomes" id="UP000647416">
    <property type="component" value="Unassembled WGS sequence"/>
</dbReference>
<evidence type="ECO:0000259" key="2">
    <source>
        <dbReference type="Pfam" id="PF14220"/>
    </source>
</evidence>
<dbReference type="SUPFAM" id="SSF55383">
    <property type="entry name" value="Copper amine oxidase, domain N"/>
    <property type="match status" value="1"/>
</dbReference>
<feature type="domain" description="Copper amine oxidase-like N-terminal" evidence="1">
    <location>
        <begin position="2"/>
        <end position="57"/>
    </location>
</feature>
<dbReference type="AlphaFoldDB" id="A0A926FDP1"/>
<reference evidence="3" key="1">
    <citation type="submission" date="2020-08" db="EMBL/GenBank/DDBJ databases">
        <title>Genome public.</title>
        <authorList>
            <person name="Liu C."/>
            <person name="Sun Q."/>
        </authorList>
    </citation>
    <scope>NUCLEOTIDE SEQUENCE</scope>
    <source>
        <strain evidence="3">NSJ-50</strain>
    </source>
</reference>
<dbReference type="InterPro" id="IPR012854">
    <property type="entry name" value="Cu_amine_oxidase-like_N"/>
</dbReference>
<sequence length="246" mass="27886">MQIKCKAGSNIFEVNGENITNDVAPFEKNDRTFLPIRFIAENMGLYVDYEEKSGIVTVSDVKTHFDTVDKCAVNFGMYANCASIAMYKELGAYVFEDENGYYWDGLKIGRKDQQELYIDSALARKCKAILHTHGGTAGGAANNHFSTGDKKAAKKYDKPIYMCSPVGEQWCFAPNNTCGEVRKICIAPFDWKFEDFCKSVVNFDYAEAKTFFLSYFGGRYKPVAEHIPCGYVLDYYNFMFLNGDIY</sequence>
<evidence type="ECO:0000313" key="3">
    <source>
        <dbReference type="EMBL" id="MBC8597302.1"/>
    </source>
</evidence>
<proteinExistence type="predicted"/>
<dbReference type="RefSeq" id="WP_262432612.1">
    <property type="nucleotide sequence ID" value="NZ_JACRTE010000020.1"/>
</dbReference>
<dbReference type="EMBL" id="JACRTE010000020">
    <property type="protein sequence ID" value="MBC8597302.1"/>
    <property type="molecule type" value="Genomic_DNA"/>
</dbReference>
<dbReference type="Pfam" id="PF14220">
    <property type="entry name" value="DUF4329"/>
    <property type="match status" value="1"/>
</dbReference>